<feature type="region of interest" description="Disordered" evidence="1">
    <location>
        <begin position="44"/>
        <end position="72"/>
    </location>
</feature>
<reference evidence="2 3" key="1">
    <citation type="submission" date="2016-02" db="EMBL/GenBank/DDBJ databases">
        <title>Genome analysis of coral dinoflagellate symbionts highlights evolutionary adaptations to a symbiotic lifestyle.</title>
        <authorList>
            <person name="Aranda M."/>
            <person name="Li Y."/>
            <person name="Liew Y.J."/>
            <person name="Baumgarten S."/>
            <person name="Simakov O."/>
            <person name="Wilson M."/>
            <person name="Piel J."/>
            <person name="Ashoor H."/>
            <person name="Bougouffa S."/>
            <person name="Bajic V.B."/>
            <person name="Ryu T."/>
            <person name="Ravasi T."/>
            <person name="Bayer T."/>
            <person name="Micklem G."/>
            <person name="Kim H."/>
            <person name="Bhak J."/>
            <person name="Lajeunesse T.C."/>
            <person name="Voolstra C.R."/>
        </authorList>
    </citation>
    <scope>NUCLEOTIDE SEQUENCE [LARGE SCALE GENOMIC DNA]</scope>
    <source>
        <strain evidence="2 3">CCMP2467</strain>
    </source>
</reference>
<protein>
    <submittedName>
        <fullName evidence="2">Uncharacterized protein</fullName>
    </submittedName>
</protein>
<evidence type="ECO:0000256" key="1">
    <source>
        <dbReference type="SAM" id="MobiDB-lite"/>
    </source>
</evidence>
<gene>
    <name evidence="2" type="ORF">AK812_SmicGene3839</name>
</gene>
<dbReference type="EMBL" id="LSRX01000046">
    <property type="protein sequence ID" value="OLQ12258.1"/>
    <property type="molecule type" value="Genomic_DNA"/>
</dbReference>
<dbReference type="Proteomes" id="UP000186817">
    <property type="component" value="Unassembled WGS sequence"/>
</dbReference>
<accession>A0A1Q9EXT8</accession>
<evidence type="ECO:0000313" key="2">
    <source>
        <dbReference type="EMBL" id="OLQ12258.1"/>
    </source>
</evidence>
<dbReference type="AlphaFoldDB" id="A0A1Q9EXT8"/>
<proteinExistence type="predicted"/>
<organism evidence="2 3">
    <name type="scientific">Symbiodinium microadriaticum</name>
    <name type="common">Dinoflagellate</name>
    <name type="synonym">Zooxanthella microadriatica</name>
    <dbReference type="NCBI Taxonomy" id="2951"/>
    <lineage>
        <taxon>Eukaryota</taxon>
        <taxon>Sar</taxon>
        <taxon>Alveolata</taxon>
        <taxon>Dinophyceae</taxon>
        <taxon>Suessiales</taxon>
        <taxon>Symbiodiniaceae</taxon>
        <taxon>Symbiodinium</taxon>
    </lineage>
</organism>
<keyword evidence="3" id="KW-1185">Reference proteome</keyword>
<evidence type="ECO:0000313" key="3">
    <source>
        <dbReference type="Proteomes" id="UP000186817"/>
    </source>
</evidence>
<sequence length="72" mass="7486">MLLSPHPRVAQIFTGLAPQGGSVAGNAKDVASKMFSSAYVPLTSRSPRRQNTAVDDEEQFAEPAARGGGATN</sequence>
<feature type="compositionally biased region" description="Polar residues" evidence="1">
    <location>
        <begin position="44"/>
        <end position="53"/>
    </location>
</feature>
<name>A0A1Q9EXT8_SYMMI</name>
<comment type="caution">
    <text evidence="2">The sequence shown here is derived from an EMBL/GenBank/DDBJ whole genome shotgun (WGS) entry which is preliminary data.</text>
</comment>